<dbReference type="InterPro" id="IPR013217">
    <property type="entry name" value="Methyltransf_12"/>
</dbReference>
<comment type="caution">
    <text evidence="2">The sequence shown here is derived from an EMBL/GenBank/DDBJ whole genome shotgun (WGS) entry which is preliminary data.</text>
</comment>
<feature type="domain" description="Methyltransferase type 12" evidence="1">
    <location>
        <begin position="59"/>
        <end position="129"/>
    </location>
</feature>
<dbReference type="SUPFAM" id="SSF53335">
    <property type="entry name" value="S-adenosyl-L-methionine-dependent methyltransferases"/>
    <property type="match status" value="1"/>
</dbReference>
<dbReference type="InterPro" id="IPR029063">
    <property type="entry name" value="SAM-dependent_MTases_sf"/>
</dbReference>
<dbReference type="Pfam" id="PF08242">
    <property type="entry name" value="Methyltransf_12"/>
    <property type="match status" value="1"/>
</dbReference>
<dbReference type="EMBL" id="RAQJ01000001">
    <property type="protein sequence ID" value="RKE97997.1"/>
    <property type="molecule type" value="Genomic_DNA"/>
</dbReference>
<dbReference type="GO" id="GO:0008168">
    <property type="term" value="F:methyltransferase activity"/>
    <property type="evidence" value="ECO:0007669"/>
    <property type="project" value="UniProtKB-KW"/>
</dbReference>
<evidence type="ECO:0000313" key="3">
    <source>
        <dbReference type="Proteomes" id="UP000284892"/>
    </source>
</evidence>
<evidence type="ECO:0000259" key="1">
    <source>
        <dbReference type="Pfam" id="PF08242"/>
    </source>
</evidence>
<reference evidence="2 3" key="1">
    <citation type="submission" date="2018-09" db="EMBL/GenBank/DDBJ databases">
        <title>Genomic Encyclopedia of Archaeal and Bacterial Type Strains, Phase II (KMG-II): from individual species to whole genera.</title>
        <authorList>
            <person name="Goeker M."/>
        </authorList>
    </citation>
    <scope>NUCLEOTIDE SEQUENCE [LARGE SCALE GENOMIC DNA]</scope>
    <source>
        <strain evidence="2 3">DSM 26283</strain>
    </source>
</reference>
<gene>
    <name evidence="2" type="ORF">BXY80_0062</name>
</gene>
<name>A0A420DV42_9FLAO</name>
<organism evidence="2 3">
    <name type="scientific">Ichthyenterobacterium magnum</name>
    <dbReference type="NCBI Taxonomy" id="1230530"/>
    <lineage>
        <taxon>Bacteria</taxon>
        <taxon>Pseudomonadati</taxon>
        <taxon>Bacteroidota</taxon>
        <taxon>Flavobacteriia</taxon>
        <taxon>Flavobacteriales</taxon>
        <taxon>Flavobacteriaceae</taxon>
        <taxon>Ichthyenterobacterium</taxon>
    </lineage>
</organism>
<dbReference type="OrthoDB" id="9800454at2"/>
<keyword evidence="3" id="KW-1185">Reference proteome</keyword>
<dbReference type="AlphaFoldDB" id="A0A420DV42"/>
<dbReference type="Proteomes" id="UP000284892">
    <property type="component" value="Unassembled WGS sequence"/>
</dbReference>
<dbReference type="Gene3D" id="3.40.50.150">
    <property type="entry name" value="Vaccinia Virus protein VP39"/>
    <property type="match status" value="1"/>
</dbReference>
<accession>A0A420DV42</accession>
<keyword evidence="2" id="KW-0489">Methyltransferase</keyword>
<evidence type="ECO:0000313" key="2">
    <source>
        <dbReference type="EMBL" id="RKE97997.1"/>
    </source>
</evidence>
<dbReference type="GO" id="GO:0032259">
    <property type="term" value="P:methylation"/>
    <property type="evidence" value="ECO:0007669"/>
    <property type="project" value="UniProtKB-KW"/>
</dbReference>
<dbReference type="RefSeq" id="WP_120199233.1">
    <property type="nucleotide sequence ID" value="NZ_RAQJ01000001.1"/>
</dbReference>
<keyword evidence="2" id="KW-0808">Transferase</keyword>
<proteinExistence type="predicted"/>
<sequence>MKEDGYKKIVKHYENCLKKHGDTHLGVDWPKLEDVDKRYEVMVDIIRINNDSDNKVSLLDFGCGTAHLFGFLDRKNYHNISYIGLDISQKFIDIAKNKYPNSTFYCVDILDSNKSIPNFDYVIMNGIFTEKRELSFDEMWNYFTKLIAVIYSKTKKGFAFNVMSKTVEWERDDLFHVSLDALSDFLSKKLTRNFIIRNDYGLFEYTVYVFKK</sequence>
<protein>
    <submittedName>
        <fullName evidence="2">Methyltransferase family protein</fullName>
    </submittedName>
</protein>